<accession>F1D1B0</accession>
<evidence type="ECO:0000313" key="3">
    <source>
        <dbReference type="EMBL" id="ADX87904.1"/>
    </source>
</evidence>
<evidence type="ECO:0000259" key="2">
    <source>
        <dbReference type="Pfam" id="PF22182"/>
    </source>
</evidence>
<proteinExistence type="predicted"/>
<feature type="domain" description="Bacteriophage T5 Orf172 DNA-binding" evidence="1">
    <location>
        <begin position="125"/>
        <end position="195"/>
    </location>
</feature>
<dbReference type="EMBL" id="HQ641347">
    <property type="protein sequence ID" value="ADX87904.1"/>
    <property type="molecule type" value="Genomic_DNA"/>
</dbReference>
<feature type="domain" description="DUF6945" evidence="2">
    <location>
        <begin position="18"/>
        <end position="95"/>
    </location>
</feature>
<name>F1D1B0_9CAUD</name>
<dbReference type="Proteomes" id="UP000007502">
    <property type="component" value="Segment"/>
</dbReference>
<dbReference type="RefSeq" id="YP_004251029.1">
    <property type="nucleotide sequence ID" value="NC_015157.1"/>
</dbReference>
<sequence length="226" mass="26089">MIQEKDKYVVASVTILESNQATNTSTGEVIQITPEMKCVYFYMREKYCMSIKYNNKYTESWESIVATVAPMSGQKLKKLSKALRDIGLVITLSKKDSSKQVVDVCDVEGWVFSNDKQHRKTVIDYLYVINFKKDGCIKVGRSFDVEKRTRQLLRVSNHKQDEIDILAVYTGTHQEVYDTEQRIHEELARGGYYHNDSDWSVETFDPDCENVLFHLLDKSGLSEGAW</sequence>
<dbReference type="KEGG" id="vg:10228567"/>
<gene>
    <name evidence="3" type="primary">ORF88</name>
</gene>
<protein>
    <submittedName>
        <fullName evidence="3">Uncharacterized protein ORF88</fullName>
    </submittedName>
</protein>
<dbReference type="Pfam" id="PF22182">
    <property type="entry name" value="DUF6945"/>
    <property type="match status" value="1"/>
</dbReference>
<keyword evidence="4" id="KW-1185">Reference proteome</keyword>
<evidence type="ECO:0000313" key="4">
    <source>
        <dbReference type="Proteomes" id="UP000007502"/>
    </source>
</evidence>
<dbReference type="GeneID" id="10228567"/>
<dbReference type="OrthoDB" id="9808at10239"/>
<dbReference type="InterPro" id="IPR018306">
    <property type="entry name" value="Phage_T5_Orf172_DNA-bd"/>
</dbReference>
<organism evidence="3 4">
    <name type="scientific">Vibrio phage ICP1</name>
    <dbReference type="NCBI Taxonomy" id="979525"/>
    <lineage>
        <taxon>Viruses</taxon>
        <taxon>Duplodnaviria</taxon>
        <taxon>Heunggongvirae</taxon>
        <taxon>Uroviricota</taxon>
        <taxon>Caudoviricetes</taxon>
        <taxon>Mohonavirus</taxon>
        <taxon>Mohonavirus ICP1</taxon>
    </lineage>
</organism>
<dbReference type="InterPro" id="IPR054027">
    <property type="entry name" value="DUF6945"/>
</dbReference>
<evidence type="ECO:0000259" key="1">
    <source>
        <dbReference type="Pfam" id="PF10544"/>
    </source>
</evidence>
<dbReference type="Pfam" id="PF10544">
    <property type="entry name" value="T5orf172"/>
    <property type="match status" value="1"/>
</dbReference>
<reference evidence="3 4" key="1">
    <citation type="journal article" date="2011" name="MBio">
        <title>Evidence of a dominant lineage of Vibrio cholerae-specific lytic bacteriophages shed by cholera patients over a 10-year period in Dhaka, Bangladesh.</title>
        <authorList>
            <person name="Seed K.D."/>
            <person name="Bodi K.L."/>
            <person name="Kropinski A.M."/>
            <person name="Ackermann H.W."/>
            <person name="Calderwood S.B."/>
            <person name="Qadri F."/>
            <person name="Camilli A."/>
        </authorList>
    </citation>
    <scope>NUCLEOTIDE SEQUENCE [LARGE SCALE GENOMIC DNA]</scope>
</reference>